<evidence type="ECO:0000313" key="3">
    <source>
        <dbReference type="Proteomes" id="UP001412067"/>
    </source>
</evidence>
<feature type="domain" description="PB1" evidence="1">
    <location>
        <begin position="1"/>
        <end position="74"/>
    </location>
</feature>
<evidence type="ECO:0000313" key="2">
    <source>
        <dbReference type="EMBL" id="KAK8963759.1"/>
    </source>
</evidence>
<evidence type="ECO:0000259" key="1">
    <source>
        <dbReference type="PROSITE" id="PS51745"/>
    </source>
</evidence>
<organism evidence="2 3">
    <name type="scientific">Platanthera guangdongensis</name>
    <dbReference type="NCBI Taxonomy" id="2320717"/>
    <lineage>
        <taxon>Eukaryota</taxon>
        <taxon>Viridiplantae</taxon>
        <taxon>Streptophyta</taxon>
        <taxon>Embryophyta</taxon>
        <taxon>Tracheophyta</taxon>
        <taxon>Spermatophyta</taxon>
        <taxon>Magnoliopsida</taxon>
        <taxon>Liliopsida</taxon>
        <taxon>Asparagales</taxon>
        <taxon>Orchidaceae</taxon>
        <taxon>Orchidoideae</taxon>
        <taxon>Orchideae</taxon>
        <taxon>Orchidinae</taxon>
        <taxon>Platanthera</taxon>
    </lineage>
</organism>
<protein>
    <recommendedName>
        <fullName evidence="1">PB1 domain-containing protein</fullName>
    </recommendedName>
</protein>
<dbReference type="Gene3D" id="3.10.20.90">
    <property type="entry name" value="Phosphatidylinositol 3-kinase Catalytic Subunit, Chain A, domain 1"/>
    <property type="match status" value="1"/>
</dbReference>
<comment type="caution">
    <text evidence="2">The sequence shown here is derived from an EMBL/GenBank/DDBJ whole genome shotgun (WGS) entry which is preliminary data.</text>
</comment>
<dbReference type="InterPro" id="IPR053793">
    <property type="entry name" value="PB1-like"/>
</dbReference>
<accession>A0ABR2MJ95</accession>
<dbReference type="PROSITE" id="PS51745">
    <property type="entry name" value="PB1"/>
    <property type="match status" value="1"/>
</dbReference>
<gene>
    <name evidence="2" type="ORF">KSP40_PGU018725</name>
</gene>
<reference evidence="2 3" key="1">
    <citation type="journal article" date="2022" name="Nat. Plants">
        <title>Genomes of leafy and leafless Platanthera orchids illuminate the evolution of mycoheterotrophy.</title>
        <authorList>
            <person name="Li M.H."/>
            <person name="Liu K.W."/>
            <person name="Li Z."/>
            <person name="Lu H.C."/>
            <person name="Ye Q.L."/>
            <person name="Zhang D."/>
            <person name="Wang J.Y."/>
            <person name="Li Y.F."/>
            <person name="Zhong Z.M."/>
            <person name="Liu X."/>
            <person name="Yu X."/>
            <person name="Liu D.K."/>
            <person name="Tu X.D."/>
            <person name="Liu B."/>
            <person name="Hao Y."/>
            <person name="Liao X.Y."/>
            <person name="Jiang Y.T."/>
            <person name="Sun W.H."/>
            <person name="Chen J."/>
            <person name="Chen Y.Q."/>
            <person name="Ai Y."/>
            <person name="Zhai J.W."/>
            <person name="Wu S.S."/>
            <person name="Zhou Z."/>
            <person name="Hsiao Y.Y."/>
            <person name="Wu W.L."/>
            <person name="Chen Y.Y."/>
            <person name="Lin Y.F."/>
            <person name="Hsu J.L."/>
            <person name="Li C.Y."/>
            <person name="Wang Z.W."/>
            <person name="Zhao X."/>
            <person name="Zhong W.Y."/>
            <person name="Ma X.K."/>
            <person name="Ma L."/>
            <person name="Huang J."/>
            <person name="Chen G.Z."/>
            <person name="Huang M.Z."/>
            <person name="Huang L."/>
            <person name="Peng D.H."/>
            <person name="Luo Y.B."/>
            <person name="Zou S.Q."/>
            <person name="Chen S.P."/>
            <person name="Lan S."/>
            <person name="Tsai W.C."/>
            <person name="Van de Peer Y."/>
            <person name="Liu Z.J."/>
        </authorList>
    </citation>
    <scope>NUCLEOTIDE SEQUENCE [LARGE SCALE GENOMIC DNA]</scope>
    <source>
        <strain evidence="2">Lor288</strain>
    </source>
</reference>
<proteinExistence type="predicted"/>
<sequence length="92" mass="10842">MEDDCVGRTLDFSTSDSYELLYDKIAVMFGLEKSELCCRRILYQHEDDTIKRTKDEPFEEFIKKTSKKLLIRMDTSFKDVPETLVLLILPNK</sequence>
<dbReference type="EMBL" id="JBBWWR010000007">
    <property type="protein sequence ID" value="KAK8963759.1"/>
    <property type="molecule type" value="Genomic_DNA"/>
</dbReference>
<keyword evidence="3" id="KW-1185">Reference proteome</keyword>
<name>A0ABR2MJ95_9ASPA</name>
<dbReference type="Proteomes" id="UP001412067">
    <property type="component" value="Unassembled WGS sequence"/>
</dbReference>